<evidence type="ECO:0000313" key="10">
    <source>
        <dbReference type="EMBL" id="TRY65673.1"/>
    </source>
</evidence>
<evidence type="ECO:0000256" key="6">
    <source>
        <dbReference type="ARBA" id="ARBA00022871"/>
    </source>
</evidence>
<evidence type="ECO:0000256" key="1">
    <source>
        <dbReference type="ARBA" id="ARBA00002132"/>
    </source>
</evidence>
<name>A0A553NJP4_9TELE</name>
<protein>
    <recommendedName>
        <fullName evidence="3">Protein TOPAZ1</fullName>
    </recommendedName>
    <alternativeName>
        <fullName evidence="7">Testis- and ovary-specific PAZ domain-containing protein 1</fullName>
    </alternativeName>
</protein>
<dbReference type="Pfam" id="PF14669">
    <property type="entry name" value="Asp_Glu_race_2"/>
    <property type="match status" value="1"/>
</dbReference>
<evidence type="ECO:0000313" key="11">
    <source>
        <dbReference type="Proteomes" id="UP000316079"/>
    </source>
</evidence>
<dbReference type="GO" id="GO:0030154">
    <property type="term" value="P:cell differentiation"/>
    <property type="evidence" value="ECO:0007669"/>
    <property type="project" value="UniProtKB-KW"/>
</dbReference>
<dbReference type="GO" id="GO:0048137">
    <property type="term" value="P:spermatocyte division"/>
    <property type="evidence" value="ECO:0007669"/>
    <property type="project" value="TreeGrafter"/>
</dbReference>
<gene>
    <name evidence="10" type="ORF">DNTS_005528</name>
</gene>
<evidence type="ECO:0000256" key="3">
    <source>
        <dbReference type="ARBA" id="ARBA00016464"/>
    </source>
</evidence>
<feature type="domain" description="Protein TOPAZ1" evidence="9">
    <location>
        <begin position="979"/>
        <end position="1136"/>
    </location>
</feature>
<evidence type="ECO:0000256" key="2">
    <source>
        <dbReference type="ARBA" id="ARBA00004514"/>
    </source>
</evidence>
<dbReference type="OrthoDB" id="8859650at2759"/>
<proteinExistence type="predicted"/>
<dbReference type="PANTHER" id="PTHR35671:SF1">
    <property type="entry name" value="PROTEIN TOPAZ1"/>
    <property type="match status" value="1"/>
</dbReference>
<dbReference type="PANTHER" id="PTHR35671">
    <property type="entry name" value="PROTEIN TOPAZ1"/>
    <property type="match status" value="1"/>
</dbReference>
<keyword evidence="11" id="KW-1185">Reference proteome</keyword>
<dbReference type="InterPro" id="IPR038952">
    <property type="entry name" value="TOPAZ1"/>
</dbReference>
<organism evidence="10 11">
    <name type="scientific">Danionella cerebrum</name>
    <dbReference type="NCBI Taxonomy" id="2873325"/>
    <lineage>
        <taxon>Eukaryota</taxon>
        <taxon>Metazoa</taxon>
        <taxon>Chordata</taxon>
        <taxon>Craniata</taxon>
        <taxon>Vertebrata</taxon>
        <taxon>Euteleostomi</taxon>
        <taxon>Actinopterygii</taxon>
        <taxon>Neopterygii</taxon>
        <taxon>Teleostei</taxon>
        <taxon>Ostariophysi</taxon>
        <taxon>Cypriniformes</taxon>
        <taxon>Danionidae</taxon>
        <taxon>Danioninae</taxon>
        <taxon>Danionella</taxon>
    </lineage>
</organism>
<comment type="subcellular location">
    <subcellularLocation>
        <location evidence="2">Cytoplasm</location>
        <location evidence="2">Cytosol</location>
    </subcellularLocation>
</comment>
<keyword evidence="4" id="KW-0963">Cytoplasm</keyword>
<evidence type="ECO:0000259" key="9">
    <source>
        <dbReference type="Pfam" id="PF14669"/>
    </source>
</evidence>
<evidence type="ECO:0000256" key="8">
    <source>
        <dbReference type="SAM" id="MobiDB-lite"/>
    </source>
</evidence>
<comment type="function">
    <text evidence="1">Important for normal spermatogenesis and male fertility. Specifically required for progression to the post-meiotic stages of spermatocyte development. Seems to be necessary for normal expression levels of a number of testis-expressed gene transcripts, although its role in this process is unclear.</text>
</comment>
<keyword evidence="5" id="KW-0221">Differentiation</keyword>
<comment type="caution">
    <text evidence="10">The sequence shown here is derived from an EMBL/GenBank/DDBJ whole genome shotgun (WGS) entry which is preliminary data.</text>
</comment>
<feature type="compositionally biased region" description="Polar residues" evidence="8">
    <location>
        <begin position="309"/>
        <end position="324"/>
    </location>
</feature>
<dbReference type="EMBL" id="SRMA01026899">
    <property type="protein sequence ID" value="TRY65673.1"/>
    <property type="molecule type" value="Genomic_DNA"/>
</dbReference>
<evidence type="ECO:0000256" key="7">
    <source>
        <dbReference type="ARBA" id="ARBA00031943"/>
    </source>
</evidence>
<dbReference type="Proteomes" id="UP000316079">
    <property type="component" value="Unassembled WGS sequence"/>
</dbReference>
<keyword evidence="6" id="KW-0744">Spermatogenesis</keyword>
<sequence>MGEGVLGMDQDSRLGLCEGPLWAKLTTHSTLEIMGLILKKTLMLIDRSLGDLQLMSAIEVNFRGHSLGGIYSFSDSVDDCDCHRQSTGGRRRRPGKPKNLLVAGVSQFEGRVKAEVRSISGRSANPSSRIDFKKRLRSVDNYRRRSVKNTCCSLCGDIKYAPVPSKNLAYLPSHRHSHGPNSCQKGSCCTALFHQKSSTSLSLTPQVKLCDLAHVFNIASLDFSCVLPKTFRRSSNPKRVQCVQKEFGHLMHPHPCTVRKRRRKISNKPWEVSTLSCASVSSGEGDCAERAGFLGRERNVCLARIPESNGTRHSNAEKTANSPPVDNETAFPESTHAMKQTPESPLHNIVPSLILHQKNEDENANENRFKLRSCFRNDEKNFNPDEEQKSLDGEQSSAETFSCQRTQAYLFIQKSSCARTCKPWPFHRTGAPLELRMKSTGGRWIGDFESEGSSCRNATEQCMISREASDRKQNTVRETTGMNSTITSGVTLKTLADKMRDLGPSVSCDNTTRCILGMTSNASSKALECTELERDHRTRDVTEELKPCKHNGYVDAGSFEQDANHALLCKSYKELQRNESNSNIEQPELFLDFLKSTAITPCPAIESSTSNGCDKQDLKPLLKPRPISSEEGETQKNIPQLPDVKTEERSNTSYKTELSSVENLQQFSGFCSETSSDHGEHALGAVVSAGNPLDVSRAYEEDILVLDVIQDDPELFGVVTDEDPKKCDFWKKRREKNLIECDINPELKERSGVSNIPVINSRPLRAGIDSFSVREEVAKDGTALRTQKHNFCMDTLKKFCVSGKHLLILRAVEVFVGYYSRCSPGASFVPEAVTTLLLSLISFCLLREIQTIMNLLLHHKRLPAPEILLAVFQLVRERGLLNFVPELILLISQVVEAGCVFSEDHCEVMQDHLQALQVSRQQMDIFLALKRRALTTNPHTSEVARLAQAAVSVEVSKVLRCEALPMHRSAPPDSFSLLQMLKQLEDWTRLGQVFSQVCAGSNSSSELLRFCCCVTMALLKEPKDKLSLPYEPFAQSVCGQEACDNTMMSILGRIGGVKLVTVMLRLRIDFTSLQGLMGNEHLVSRCQLLTMATELFLCSGSIEGALRMLKADGWFVSSGQFPCEPADVENRKRVLILLAEKTSQRDTLEILSNLPGVQQPVEGVEVHQYTPLLNAHLRVCLKKQTLLVAADTLEFMFTHNLVPDTSDAQSLIHRLGKQNNWSRARVLFRCAQSSGFYSTLVWDSESLILPCSLSEIEMTLAFEMFISLIHSQSVLIEPATIAAQPPLIITLRRQDVSESVYLAAGCRLLSAALIPNPKLIIKYTHTPSPTHTHSQEQRFTLERSSALRWIQQNHSWAHDLWT</sequence>
<dbReference type="GO" id="GO:0005829">
    <property type="term" value="C:cytosol"/>
    <property type="evidence" value="ECO:0007669"/>
    <property type="project" value="UniProtKB-SubCell"/>
</dbReference>
<evidence type="ECO:0000256" key="5">
    <source>
        <dbReference type="ARBA" id="ARBA00022782"/>
    </source>
</evidence>
<reference evidence="10 11" key="1">
    <citation type="journal article" date="2019" name="Sci. Data">
        <title>Hybrid genome assembly and annotation of Danionella translucida.</title>
        <authorList>
            <person name="Kadobianskyi M."/>
            <person name="Schulze L."/>
            <person name="Schuelke M."/>
            <person name="Judkewitz B."/>
        </authorList>
    </citation>
    <scope>NUCLEOTIDE SEQUENCE [LARGE SCALE GENOMIC DNA]</scope>
    <source>
        <strain evidence="10 11">Bolton</strain>
    </source>
</reference>
<dbReference type="InterPro" id="IPR029435">
    <property type="entry name" value="TOPAZ1_dom"/>
</dbReference>
<dbReference type="STRING" id="623744.A0A553NJP4"/>
<feature type="region of interest" description="Disordered" evidence="8">
    <location>
        <begin position="605"/>
        <end position="638"/>
    </location>
</feature>
<feature type="region of interest" description="Disordered" evidence="8">
    <location>
        <begin position="309"/>
        <end position="330"/>
    </location>
</feature>
<evidence type="ECO:0000256" key="4">
    <source>
        <dbReference type="ARBA" id="ARBA00022490"/>
    </source>
</evidence>
<accession>A0A553NJP4</accession>